<name>A0A919RPL0_9ACTN</name>
<dbReference type="EMBL" id="BOOW01000063">
    <property type="protein sequence ID" value="GII97582.1"/>
    <property type="molecule type" value="Genomic_DNA"/>
</dbReference>
<keyword evidence="1 3" id="KW-0547">Nucleotide-binding</keyword>
<dbReference type="SUPFAM" id="SSF52540">
    <property type="entry name" value="P-loop containing nucleoside triphosphate hydrolases"/>
    <property type="match status" value="1"/>
</dbReference>
<sequence>MAFIVLRKLPGAEVQGVVSTRPDTSVVFTPTVIPTPAVVVIAAKLWGLVAGVVRGAVRHPVSVALVAALGLVAWLLGWRAAAGGVLGAGALLGAWAGYRPESFMRWVGWQAVAWWRWLWVYRRHWGAALAVSGLTHAVRGRTYVPDLVRVKSDATNDRVHVKLLAGQEDGAFAERSANLAHAFGAVSCRVGTPRPGWVVLTFPRHDRLVRPIPARPIPLLPRVDSVDVGVTEDGRPYRLQIHGTHVLLAGATGAGKGSWLWGVVRGLLPAAAKGEALFWACDPKRMELSYGRPLFDRYAATGEECAELLEAAVRAMQERADRYAGLRRDHVPTPDEPLIVVLVDELAFLSAYQTDRSVKARVGAALATLLTQGRAVGVSVVAALQDPRKEVVGIRNLFPHRVALRLDEPDQVDLVLGDGARDRGAAAELIPHDRVRGAGIGYVRVETSPEPVRVRAGHVTDQDIRHMVLAWSPDIREAV</sequence>
<dbReference type="Proteomes" id="UP000606172">
    <property type="component" value="Unassembled WGS sequence"/>
</dbReference>
<gene>
    <name evidence="6" type="ORF">Ssi02_78130</name>
</gene>
<reference evidence="6" key="1">
    <citation type="submission" date="2021-01" db="EMBL/GenBank/DDBJ databases">
        <title>Whole genome shotgun sequence of Sinosporangium siamense NBRC 109515.</title>
        <authorList>
            <person name="Komaki H."/>
            <person name="Tamura T."/>
        </authorList>
    </citation>
    <scope>NUCLEOTIDE SEQUENCE</scope>
    <source>
        <strain evidence="6">NBRC 109515</strain>
    </source>
</reference>
<dbReference type="InterPro" id="IPR050206">
    <property type="entry name" value="FtsK/SpoIIIE/SftA"/>
</dbReference>
<evidence type="ECO:0000259" key="5">
    <source>
        <dbReference type="PROSITE" id="PS50901"/>
    </source>
</evidence>
<accession>A0A919RPL0</accession>
<evidence type="ECO:0000256" key="3">
    <source>
        <dbReference type="PROSITE-ProRule" id="PRU00289"/>
    </source>
</evidence>
<dbReference type="AlphaFoldDB" id="A0A919RPL0"/>
<keyword evidence="4" id="KW-0472">Membrane</keyword>
<keyword evidence="7" id="KW-1185">Reference proteome</keyword>
<dbReference type="InterPro" id="IPR027417">
    <property type="entry name" value="P-loop_NTPase"/>
</dbReference>
<keyword evidence="6" id="KW-0132">Cell division</keyword>
<evidence type="ECO:0000313" key="6">
    <source>
        <dbReference type="EMBL" id="GII97582.1"/>
    </source>
</evidence>
<evidence type="ECO:0000256" key="2">
    <source>
        <dbReference type="ARBA" id="ARBA00022840"/>
    </source>
</evidence>
<keyword evidence="4" id="KW-0812">Transmembrane</keyword>
<dbReference type="Gene3D" id="3.40.50.300">
    <property type="entry name" value="P-loop containing nucleotide triphosphate hydrolases"/>
    <property type="match status" value="1"/>
</dbReference>
<dbReference type="Pfam" id="PF01580">
    <property type="entry name" value="FtsK_SpoIIIE"/>
    <property type="match status" value="1"/>
</dbReference>
<feature type="domain" description="FtsK" evidence="5">
    <location>
        <begin position="234"/>
        <end position="413"/>
    </location>
</feature>
<feature type="binding site" evidence="3">
    <location>
        <begin position="250"/>
        <end position="257"/>
    </location>
    <ligand>
        <name>ATP</name>
        <dbReference type="ChEBI" id="CHEBI:30616"/>
    </ligand>
</feature>
<dbReference type="GO" id="GO:0051301">
    <property type="term" value="P:cell division"/>
    <property type="evidence" value="ECO:0007669"/>
    <property type="project" value="UniProtKB-KW"/>
</dbReference>
<proteinExistence type="predicted"/>
<keyword evidence="6" id="KW-0131">Cell cycle</keyword>
<dbReference type="GO" id="GO:0005524">
    <property type="term" value="F:ATP binding"/>
    <property type="evidence" value="ECO:0007669"/>
    <property type="project" value="UniProtKB-UniRule"/>
</dbReference>
<keyword evidence="4" id="KW-1133">Transmembrane helix</keyword>
<comment type="caution">
    <text evidence="6">The sequence shown here is derived from an EMBL/GenBank/DDBJ whole genome shotgun (WGS) entry which is preliminary data.</text>
</comment>
<protein>
    <submittedName>
        <fullName evidence="6">Hypothetical cell division FtsK/SpoIIIE protein</fullName>
    </submittedName>
</protein>
<feature type="transmembrane region" description="Helical" evidence="4">
    <location>
        <begin position="32"/>
        <end position="53"/>
    </location>
</feature>
<evidence type="ECO:0000256" key="1">
    <source>
        <dbReference type="ARBA" id="ARBA00022741"/>
    </source>
</evidence>
<keyword evidence="2 3" id="KW-0067">ATP-binding</keyword>
<dbReference type="PROSITE" id="PS50901">
    <property type="entry name" value="FTSK"/>
    <property type="match status" value="1"/>
</dbReference>
<dbReference type="PANTHER" id="PTHR22683:SF41">
    <property type="entry name" value="DNA TRANSLOCASE FTSK"/>
    <property type="match status" value="1"/>
</dbReference>
<evidence type="ECO:0000313" key="7">
    <source>
        <dbReference type="Proteomes" id="UP000606172"/>
    </source>
</evidence>
<organism evidence="6 7">
    <name type="scientific">Sinosporangium siamense</name>
    <dbReference type="NCBI Taxonomy" id="1367973"/>
    <lineage>
        <taxon>Bacteria</taxon>
        <taxon>Bacillati</taxon>
        <taxon>Actinomycetota</taxon>
        <taxon>Actinomycetes</taxon>
        <taxon>Streptosporangiales</taxon>
        <taxon>Streptosporangiaceae</taxon>
        <taxon>Sinosporangium</taxon>
    </lineage>
</organism>
<feature type="transmembrane region" description="Helical" evidence="4">
    <location>
        <begin position="60"/>
        <end position="76"/>
    </location>
</feature>
<evidence type="ECO:0000256" key="4">
    <source>
        <dbReference type="SAM" id="Phobius"/>
    </source>
</evidence>
<dbReference type="GO" id="GO:0003677">
    <property type="term" value="F:DNA binding"/>
    <property type="evidence" value="ECO:0007669"/>
    <property type="project" value="InterPro"/>
</dbReference>
<dbReference type="PANTHER" id="PTHR22683">
    <property type="entry name" value="SPORULATION PROTEIN RELATED"/>
    <property type="match status" value="1"/>
</dbReference>
<dbReference type="InterPro" id="IPR002543">
    <property type="entry name" value="FtsK_dom"/>
</dbReference>